<protein>
    <submittedName>
        <fullName evidence="2">Uncharacterized protein</fullName>
    </submittedName>
</protein>
<dbReference type="RefSeq" id="WP_128693801.1">
    <property type="nucleotide sequence ID" value="NZ_LHQS01000002.1"/>
</dbReference>
<organism evidence="2 3">
    <name type="scientific">Methanoculleus taiwanensis</name>
    <dbReference type="NCBI Taxonomy" id="1550565"/>
    <lineage>
        <taxon>Archaea</taxon>
        <taxon>Methanobacteriati</taxon>
        <taxon>Methanobacteriota</taxon>
        <taxon>Stenosarchaea group</taxon>
        <taxon>Methanomicrobia</taxon>
        <taxon>Methanomicrobiales</taxon>
        <taxon>Methanomicrobiaceae</taxon>
        <taxon>Methanoculleus</taxon>
    </lineage>
</organism>
<dbReference type="OrthoDB" id="118169at2157"/>
<feature type="transmembrane region" description="Helical" evidence="1">
    <location>
        <begin position="21"/>
        <end position="41"/>
    </location>
</feature>
<name>A0A498H1X9_9EURY</name>
<dbReference type="EMBL" id="LHQS01000002">
    <property type="protein sequence ID" value="RXE56070.1"/>
    <property type="molecule type" value="Genomic_DNA"/>
</dbReference>
<sequence>MPPRFTLARSIDPDYPTNRAILLLTLAVLAGGVIVTLLSGAAIPGSIIAAVSGAASFFLAWALGRELDPDEEYAAFVSAGLMAGALLLFPLPDPVTALFAVLLLRTVNRTSGLPTQVLDSVVLLLIAAWPLMQGYLLAGAAMAAALLLDGLLSRPNRLQPGFALLALLETGFFAASGPGITVDPIVPAAGGALLLGSLLYLAVIGRSQSVTTTGDRTQKRLSPIRVQSAQVLVLSWAFLSAVIGGETAFVAMLPIWAGIVGTGMYRVTVHLTSQ</sequence>
<keyword evidence="1" id="KW-0812">Transmembrane</keyword>
<keyword evidence="3" id="KW-1185">Reference proteome</keyword>
<reference evidence="2 3" key="1">
    <citation type="journal article" date="2015" name="Int. J. Syst. Evol. Microbiol.">
        <title>Methanoculleus taiwanensis sp. nov., a methanogen isolated from deep marine sediment at the deformation front area near Taiwan.</title>
        <authorList>
            <person name="Weng C.Y."/>
            <person name="Chen S.C."/>
            <person name="Lai M.C."/>
            <person name="Wu S.Y."/>
            <person name="Lin S."/>
            <person name="Yang T.F."/>
            <person name="Chen P.C."/>
        </authorList>
    </citation>
    <scope>NUCLEOTIDE SEQUENCE [LARGE SCALE GENOMIC DNA]</scope>
    <source>
        <strain evidence="2 3">CYW4</strain>
    </source>
</reference>
<feature type="transmembrane region" description="Helical" evidence="1">
    <location>
        <begin position="122"/>
        <end position="148"/>
    </location>
</feature>
<accession>A0A498H1X9</accession>
<comment type="caution">
    <text evidence="2">The sequence shown here is derived from an EMBL/GenBank/DDBJ whole genome shotgun (WGS) entry which is preliminary data.</text>
</comment>
<feature type="transmembrane region" description="Helical" evidence="1">
    <location>
        <begin position="224"/>
        <end position="243"/>
    </location>
</feature>
<feature type="transmembrane region" description="Helical" evidence="1">
    <location>
        <begin position="47"/>
        <end position="64"/>
    </location>
</feature>
<keyword evidence="1" id="KW-1133">Transmembrane helix</keyword>
<dbReference type="AlphaFoldDB" id="A0A498H1X9"/>
<feature type="transmembrane region" description="Helical" evidence="1">
    <location>
        <begin position="160"/>
        <end position="179"/>
    </location>
</feature>
<feature type="transmembrane region" description="Helical" evidence="1">
    <location>
        <begin position="76"/>
        <end position="102"/>
    </location>
</feature>
<evidence type="ECO:0000313" key="3">
    <source>
        <dbReference type="Proteomes" id="UP000290932"/>
    </source>
</evidence>
<proteinExistence type="predicted"/>
<feature type="transmembrane region" description="Helical" evidence="1">
    <location>
        <begin position="185"/>
        <end position="203"/>
    </location>
</feature>
<evidence type="ECO:0000313" key="2">
    <source>
        <dbReference type="EMBL" id="RXE56070.1"/>
    </source>
</evidence>
<gene>
    <name evidence="2" type="ORF">ABH15_07745</name>
</gene>
<keyword evidence="1" id="KW-0472">Membrane</keyword>
<evidence type="ECO:0000256" key="1">
    <source>
        <dbReference type="SAM" id="Phobius"/>
    </source>
</evidence>
<feature type="transmembrane region" description="Helical" evidence="1">
    <location>
        <begin position="249"/>
        <end position="268"/>
    </location>
</feature>
<dbReference type="Proteomes" id="UP000290932">
    <property type="component" value="Unassembled WGS sequence"/>
</dbReference>